<evidence type="ECO:0000313" key="2">
    <source>
        <dbReference type="EMBL" id="KAG8083457.1"/>
    </source>
</evidence>
<dbReference type="AlphaFoldDB" id="A0A8J5T938"/>
<dbReference type="EMBL" id="JAAALK010000085">
    <property type="protein sequence ID" value="KAG8083457.1"/>
    <property type="molecule type" value="Genomic_DNA"/>
</dbReference>
<evidence type="ECO:0000313" key="3">
    <source>
        <dbReference type="Proteomes" id="UP000729402"/>
    </source>
</evidence>
<evidence type="ECO:0000256" key="1">
    <source>
        <dbReference type="SAM" id="MobiDB-lite"/>
    </source>
</evidence>
<organism evidence="2 3">
    <name type="scientific">Zizania palustris</name>
    <name type="common">Northern wild rice</name>
    <dbReference type="NCBI Taxonomy" id="103762"/>
    <lineage>
        <taxon>Eukaryota</taxon>
        <taxon>Viridiplantae</taxon>
        <taxon>Streptophyta</taxon>
        <taxon>Embryophyta</taxon>
        <taxon>Tracheophyta</taxon>
        <taxon>Spermatophyta</taxon>
        <taxon>Magnoliopsida</taxon>
        <taxon>Liliopsida</taxon>
        <taxon>Poales</taxon>
        <taxon>Poaceae</taxon>
        <taxon>BOP clade</taxon>
        <taxon>Oryzoideae</taxon>
        <taxon>Oryzeae</taxon>
        <taxon>Zizaniinae</taxon>
        <taxon>Zizania</taxon>
    </lineage>
</organism>
<dbReference type="PROSITE" id="PS51257">
    <property type="entry name" value="PROKAR_LIPOPROTEIN"/>
    <property type="match status" value="1"/>
</dbReference>
<proteinExistence type="predicted"/>
<reference evidence="2" key="1">
    <citation type="journal article" date="2021" name="bioRxiv">
        <title>Whole Genome Assembly and Annotation of Northern Wild Rice, Zizania palustris L., Supports a Whole Genome Duplication in the Zizania Genus.</title>
        <authorList>
            <person name="Haas M."/>
            <person name="Kono T."/>
            <person name="Macchietto M."/>
            <person name="Millas R."/>
            <person name="McGilp L."/>
            <person name="Shao M."/>
            <person name="Duquette J."/>
            <person name="Hirsch C.N."/>
            <person name="Kimball J."/>
        </authorList>
    </citation>
    <scope>NUCLEOTIDE SEQUENCE</scope>
    <source>
        <tissue evidence="2">Fresh leaf tissue</tissue>
    </source>
</reference>
<protein>
    <submittedName>
        <fullName evidence="2">Uncharacterized protein</fullName>
    </submittedName>
</protein>
<reference evidence="2" key="2">
    <citation type="submission" date="2021-02" db="EMBL/GenBank/DDBJ databases">
        <authorList>
            <person name="Kimball J.A."/>
            <person name="Haas M.W."/>
            <person name="Macchietto M."/>
            <person name="Kono T."/>
            <person name="Duquette J."/>
            <person name="Shao M."/>
        </authorList>
    </citation>
    <scope>NUCLEOTIDE SEQUENCE</scope>
    <source>
        <tissue evidence="2">Fresh leaf tissue</tissue>
    </source>
</reference>
<sequence length="103" mass="11614">MASRRGGVPSAAARVIRDEKLPQNPASTATALACNCNKLDGKWHKSFSRQQHSVLVHRLAGLRISHRRLLLSSRKPRHTGLHAVRFSAEEQPAGYVRWGPWWQ</sequence>
<gene>
    <name evidence="2" type="ORF">GUJ93_ZPchr0015g6616</name>
</gene>
<keyword evidence="3" id="KW-1185">Reference proteome</keyword>
<comment type="caution">
    <text evidence="2">The sequence shown here is derived from an EMBL/GenBank/DDBJ whole genome shotgun (WGS) entry which is preliminary data.</text>
</comment>
<feature type="region of interest" description="Disordered" evidence="1">
    <location>
        <begin position="1"/>
        <end position="22"/>
    </location>
</feature>
<dbReference type="Proteomes" id="UP000729402">
    <property type="component" value="Unassembled WGS sequence"/>
</dbReference>
<name>A0A8J5T938_ZIZPA</name>
<accession>A0A8J5T938</accession>